<dbReference type="PANTHER" id="PTHR33264:SF8">
    <property type="entry name" value="EXPRESSED PROTEIN"/>
    <property type="match status" value="1"/>
</dbReference>
<proteinExistence type="predicted"/>
<keyword evidence="2" id="KW-1185">Reference proteome</keyword>
<organism evidence="1 2">
    <name type="scientific">Canna indica</name>
    <name type="common">Indian-shot</name>
    <dbReference type="NCBI Taxonomy" id="4628"/>
    <lineage>
        <taxon>Eukaryota</taxon>
        <taxon>Viridiplantae</taxon>
        <taxon>Streptophyta</taxon>
        <taxon>Embryophyta</taxon>
        <taxon>Tracheophyta</taxon>
        <taxon>Spermatophyta</taxon>
        <taxon>Magnoliopsida</taxon>
        <taxon>Liliopsida</taxon>
        <taxon>Zingiberales</taxon>
        <taxon>Cannaceae</taxon>
        <taxon>Canna</taxon>
    </lineage>
</organism>
<dbReference type="EMBL" id="CP136891">
    <property type="protein sequence ID" value="WOK98487.1"/>
    <property type="molecule type" value="Genomic_DNA"/>
</dbReference>
<evidence type="ECO:0000313" key="2">
    <source>
        <dbReference type="Proteomes" id="UP001327560"/>
    </source>
</evidence>
<dbReference type="PANTHER" id="PTHR33264">
    <property type="entry name" value="EXPRESSED PROTEIN"/>
    <property type="match status" value="1"/>
</dbReference>
<name>A0AAQ3JYJ8_9LILI</name>
<sequence>MVLNRSPRLPEAPKSNASIPSVPVGGHNFAILKERKKQRARFAEMAGETAAECAAICCCCPFGLVNLLVVVAVKLPAGLVRRALRRNSQKKTAIVRPRVGVFDDDDLIVHRGSVMALAGNEVTSPVRSPSEEMPELEKVMLAYFYGAGFWRSPSQRE</sequence>
<protein>
    <submittedName>
        <fullName evidence="1">Uncharacterized protein</fullName>
    </submittedName>
</protein>
<gene>
    <name evidence="1" type="ORF">Cni_G07199</name>
</gene>
<evidence type="ECO:0000313" key="1">
    <source>
        <dbReference type="EMBL" id="WOK98487.1"/>
    </source>
</evidence>
<accession>A0AAQ3JYJ8</accession>
<dbReference type="AlphaFoldDB" id="A0AAQ3JYJ8"/>
<reference evidence="1 2" key="1">
    <citation type="submission" date="2023-10" db="EMBL/GenBank/DDBJ databases">
        <title>Chromosome-scale genome assembly provides insights into flower coloration mechanisms of Canna indica.</title>
        <authorList>
            <person name="Li C."/>
        </authorList>
    </citation>
    <scope>NUCLEOTIDE SEQUENCE [LARGE SCALE GENOMIC DNA]</scope>
    <source>
        <tissue evidence="1">Flower</tissue>
    </source>
</reference>
<dbReference type="Proteomes" id="UP001327560">
    <property type="component" value="Chromosome 2"/>
</dbReference>